<evidence type="ECO:0000313" key="2">
    <source>
        <dbReference type="Proteomes" id="UP000660554"/>
    </source>
</evidence>
<accession>A0ABQ3NJL8</accession>
<comment type="caution">
    <text evidence="1">The sequence shown here is derived from an EMBL/GenBank/DDBJ whole genome shotgun (WGS) entry which is preliminary data.</text>
</comment>
<dbReference type="InterPro" id="IPR016024">
    <property type="entry name" value="ARM-type_fold"/>
</dbReference>
<reference evidence="2" key="1">
    <citation type="submission" date="2020-09" db="EMBL/GenBank/DDBJ databases">
        <title>Whole genome shotgun sequence of Streptomyces cinnamonensis NBRC 15873.</title>
        <authorList>
            <person name="Komaki H."/>
            <person name="Tamura T."/>
        </authorList>
    </citation>
    <scope>NUCLEOTIDE SEQUENCE [LARGE SCALE GENOMIC DNA]</scope>
    <source>
        <strain evidence="2">NBRC 15873</strain>
    </source>
</reference>
<evidence type="ECO:0000313" key="1">
    <source>
        <dbReference type="EMBL" id="GHI12977.1"/>
    </source>
</evidence>
<keyword evidence="2" id="KW-1185">Reference proteome</keyword>
<dbReference type="SUPFAM" id="SSF48371">
    <property type="entry name" value="ARM repeat"/>
    <property type="match status" value="1"/>
</dbReference>
<gene>
    <name evidence="1" type="ORF">Scinn_24400</name>
</gene>
<organism evidence="1 2">
    <name type="scientific">Streptomyces virginiae</name>
    <name type="common">Streptomyces cinnamonensis</name>
    <dbReference type="NCBI Taxonomy" id="1961"/>
    <lineage>
        <taxon>Bacteria</taxon>
        <taxon>Bacillati</taxon>
        <taxon>Actinomycetota</taxon>
        <taxon>Actinomycetes</taxon>
        <taxon>Kitasatosporales</taxon>
        <taxon>Streptomycetaceae</taxon>
        <taxon>Streptomyces</taxon>
    </lineage>
</organism>
<evidence type="ECO:0008006" key="3">
    <source>
        <dbReference type="Google" id="ProtNLM"/>
    </source>
</evidence>
<proteinExistence type="predicted"/>
<dbReference type="Proteomes" id="UP000660554">
    <property type="component" value="Unassembled WGS sequence"/>
</dbReference>
<name>A0ABQ3NJL8_STRVG</name>
<protein>
    <recommendedName>
        <fullName evidence="3">PBS lyase</fullName>
    </recommendedName>
</protein>
<sequence>MPGTMAAAYDRGSERLREGWRQMNRTGTGTGAGTDAATGRALAEELLDGCAAAVPAPGAGPDVWLAFAEQVRSRAHGGRRPPVPAPPALRLCHPRGWVREAALAEPDAPAELVAVLTTDAAAPVRDRARALMEHALVARPEATLRALTPLALRLGRRSRGGWILERFEEALRRQAAAASPWWHLPGPSAPPHGAAGAVLAELLDCPDRQARQFAVRLALTGPGRADALECARRAAAEPDPAAAGLWTDAALAAADDTVIDVLAGARTPAVRAAGVTALRRAGRAAEGVSHLADRSALVRSCARWLVGQDGGDPHEHYRWLVRDPAGPSPYAVAGLAECGRGEDTDLLRGLVAHPAGPVRAAALAGLRRRDAVVADSVLLALLDDPTPSVAREASLGLLPAAGRLDPAHLAGRLDPRGPLHIRRAAFRLLRARGGIHALRAAVALINDWHPRTRETARTVVRACQWHPAQFDGEADRAELAALLKRSAKLFGDYELGLRRSRLGLTT</sequence>
<dbReference type="EMBL" id="BNDV01000008">
    <property type="protein sequence ID" value="GHI12977.1"/>
    <property type="molecule type" value="Genomic_DNA"/>
</dbReference>